<feature type="transmembrane region" description="Helical" evidence="1">
    <location>
        <begin position="108"/>
        <end position="128"/>
    </location>
</feature>
<feature type="transmembrane region" description="Helical" evidence="1">
    <location>
        <begin position="163"/>
        <end position="183"/>
    </location>
</feature>
<dbReference type="Proteomes" id="UP000176786">
    <property type="component" value="Unassembled WGS sequence"/>
</dbReference>
<organism evidence="2 3">
    <name type="scientific">Candidatus Doudnabacteria bacterium RIFCSPHIGHO2_02_FULL_46_11</name>
    <dbReference type="NCBI Taxonomy" id="1817832"/>
    <lineage>
        <taxon>Bacteria</taxon>
        <taxon>Candidatus Doudnaibacteriota</taxon>
    </lineage>
</organism>
<sequence>MNKIFWLVFFFILGGAGVLFILPSFTLRLLFILIILAVLAWTLRAGRKIEINILALITAYVLSTAQFGLHFFFRIPAWALLVVTFIWVTVLFWLGFRLKIGNITTSAKLLSLVTGLAGAEIALALLFWPTHFLVTSTVFFLLFYLVWMMANFYMLGILSRNRLLIHSVFVVLVLSVLLFTAQWTI</sequence>
<dbReference type="EMBL" id="MFES01000036">
    <property type="protein sequence ID" value="OGE84756.1"/>
    <property type="molecule type" value="Genomic_DNA"/>
</dbReference>
<gene>
    <name evidence="2" type="ORF">A3J48_04330</name>
</gene>
<dbReference type="STRING" id="1817832.A3J48_04330"/>
<name>A0A1F5P4G0_9BACT</name>
<protein>
    <submittedName>
        <fullName evidence="2">Uncharacterized protein</fullName>
    </submittedName>
</protein>
<evidence type="ECO:0000313" key="2">
    <source>
        <dbReference type="EMBL" id="OGE84756.1"/>
    </source>
</evidence>
<reference evidence="2 3" key="1">
    <citation type="journal article" date="2016" name="Nat. Commun.">
        <title>Thousands of microbial genomes shed light on interconnected biogeochemical processes in an aquifer system.</title>
        <authorList>
            <person name="Anantharaman K."/>
            <person name="Brown C.T."/>
            <person name="Hug L.A."/>
            <person name="Sharon I."/>
            <person name="Castelle C.J."/>
            <person name="Probst A.J."/>
            <person name="Thomas B.C."/>
            <person name="Singh A."/>
            <person name="Wilkins M.J."/>
            <person name="Karaoz U."/>
            <person name="Brodie E.L."/>
            <person name="Williams K.H."/>
            <person name="Hubbard S.S."/>
            <person name="Banfield J.F."/>
        </authorList>
    </citation>
    <scope>NUCLEOTIDE SEQUENCE [LARGE SCALE GENOMIC DNA]</scope>
</reference>
<feature type="transmembrane region" description="Helical" evidence="1">
    <location>
        <begin position="51"/>
        <end position="69"/>
    </location>
</feature>
<evidence type="ECO:0000256" key="1">
    <source>
        <dbReference type="SAM" id="Phobius"/>
    </source>
</evidence>
<proteinExistence type="predicted"/>
<feature type="transmembrane region" description="Helical" evidence="1">
    <location>
        <begin position="134"/>
        <end position="156"/>
    </location>
</feature>
<keyword evidence="1" id="KW-0812">Transmembrane</keyword>
<dbReference type="AlphaFoldDB" id="A0A1F5P4G0"/>
<evidence type="ECO:0000313" key="3">
    <source>
        <dbReference type="Proteomes" id="UP000176786"/>
    </source>
</evidence>
<keyword evidence="1" id="KW-1133">Transmembrane helix</keyword>
<feature type="transmembrane region" description="Helical" evidence="1">
    <location>
        <begin position="75"/>
        <end position="96"/>
    </location>
</feature>
<keyword evidence="1" id="KW-0472">Membrane</keyword>
<feature type="transmembrane region" description="Helical" evidence="1">
    <location>
        <begin position="6"/>
        <end position="39"/>
    </location>
</feature>
<accession>A0A1F5P4G0</accession>
<comment type="caution">
    <text evidence="2">The sequence shown here is derived from an EMBL/GenBank/DDBJ whole genome shotgun (WGS) entry which is preliminary data.</text>
</comment>